<dbReference type="PANTHER" id="PTHR23517:SF3">
    <property type="entry name" value="INTEGRAL MEMBRANE TRANSPORT PROTEIN"/>
    <property type="match status" value="1"/>
</dbReference>
<dbReference type="InterPro" id="IPR020846">
    <property type="entry name" value="MFS_dom"/>
</dbReference>
<feature type="transmembrane region" description="Helical" evidence="7">
    <location>
        <begin position="139"/>
        <end position="161"/>
    </location>
</feature>
<feature type="transmembrane region" description="Helical" evidence="7">
    <location>
        <begin position="299"/>
        <end position="316"/>
    </location>
</feature>
<dbReference type="PROSITE" id="PS00216">
    <property type="entry name" value="SUGAR_TRANSPORT_1"/>
    <property type="match status" value="1"/>
</dbReference>
<feature type="transmembrane region" description="Helical" evidence="7">
    <location>
        <begin position="167"/>
        <end position="184"/>
    </location>
</feature>
<evidence type="ECO:0000259" key="8">
    <source>
        <dbReference type="PROSITE" id="PS50850"/>
    </source>
</evidence>
<evidence type="ECO:0000256" key="5">
    <source>
        <dbReference type="ARBA" id="ARBA00022989"/>
    </source>
</evidence>
<keyword evidence="6 7" id="KW-0472">Membrane</keyword>
<keyword evidence="10" id="KW-1185">Reference proteome</keyword>
<dbReference type="SUPFAM" id="SSF103473">
    <property type="entry name" value="MFS general substrate transporter"/>
    <property type="match status" value="1"/>
</dbReference>
<comment type="caution">
    <text evidence="9">The sequence shown here is derived from an EMBL/GenBank/DDBJ whole genome shotgun (WGS) entry which is preliminary data.</text>
</comment>
<dbReference type="PROSITE" id="PS50850">
    <property type="entry name" value="MFS"/>
    <property type="match status" value="1"/>
</dbReference>
<evidence type="ECO:0000313" key="10">
    <source>
        <dbReference type="Proteomes" id="UP001589733"/>
    </source>
</evidence>
<evidence type="ECO:0000256" key="4">
    <source>
        <dbReference type="ARBA" id="ARBA00022692"/>
    </source>
</evidence>
<protein>
    <submittedName>
        <fullName evidence="9">MFS transporter</fullName>
    </submittedName>
</protein>
<evidence type="ECO:0000256" key="2">
    <source>
        <dbReference type="ARBA" id="ARBA00022448"/>
    </source>
</evidence>
<evidence type="ECO:0000256" key="1">
    <source>
        <dbReference type="ARBA" id="ARBA00004651"/>
    </source>
</evidence>
<keyword evidence="4 7" id="KW-0812">Transmembrane</keyword>
<dbReference type="InterPro" id="IPR005829">
    <property type="entry name" value="Sugar_transporter_CS"/>
</dbReference>
<proteinExistence type="predicted"/>
<dbReference type="InterPro" id="IPR036259">
    <property type="entry name" value="MFS_trans_sf"/>
</dbReference>
<organism evidence="9 10">
    <name type="scientific">Deinococcus oregonensis</name>
    <dbReference type="NCBI Taxonomy" id="1805970"/>
    <lineage>
        <taxon>Bacteria</taxon>
        <taxon>Thermotogati</taxon>
        <taxon>Deinococcota</taxon>
        <taxon>Deinococci</taxon>
        <taxon>Deinococcales</taxon>
        <taxon>Deinococcaceae</taxon>
        <taxon>Deinococcus</taxon>
    </lineage>
</organism>
<dbReference type="RefSeq" id="WP_380017281.1">
    <property type="nucleotide sequence ID" value="NZ_JBHLYR010000091.1"/>
</dbReference>
<sequence>MFAPFFRLHPSVRVRLTTSFLSKVFGTAVIPFMGLLFAREAGALTAGLMLAAQYVVQFVVGLYGGAVSDLLGRKRVMVWGETVKVVAFGLMLLAALSGHLLWPIFAALLVLAVGNGLANPAGEALLIDASTPQDRAYLYAMNYWGNNLGYLVGAPIGALLFRDHLSVLMGLLTGMAAVILWLTWSRIQDVHRPVPRGERGPLGLAALAGSYQQVASDRIFLWFTLSGMLILTLEFARTTFLGVRFDQDLTGSVTLVPGLAPLAFDGARALALLSAENTLLIVLGTAVTAQFLTRRDPRRWMVTGFLLFGAGYSSAMLVGTPLTLLLAGALISVGELLYVPSRDAVLADMIDPGRRGAYMAVNSLVFQAGKLLAAVGLMLWPLLGSAGLVTVMVIFTGLGSWIGWAASARRGGTAAVLER</sequence>
<keyword evidence="2" id="KW-0813">Transport</keyword>
<keyword evidence="5 7" id="KW-1133">Transmembrane helix</keyword>
<feature type="transmembrane region" description="Helical" evidence="7">
    <location>
        <begin position="44"/>
        <end position="64"/>
    </location>
</feature>
<evidence type="ECO:0000256" key="6">
    <source>
        <dbReference type="ARBA" id="ARBA00023136"/>
    </source>
</evidence>
<evidence type="ECO:0000256" key="3">
    <source>
        <dbReference type="ARBA" id="ARBA00022475"/>
    </source>
</evidence>
<dbReference type="InterPro" id="IPR050171">
    <property type="entry name" value="MFS_Transporters"/>
</dbReference>
<evidence type="ECO:0000313" key="9">
    <source>
        <dbReference type="EMBL" id="MFB9995391.1"/>
    </source>
</evidence>
<dbReference type="Proteomes" id="UP001589733">
    <property type="component" value="Unassembled WGS sequence"/>
</dbReference>
<dbReference type="Gene3D" id="1.20.1250.20">
    <property type="entry name" value="MFS general substrate transporter like domains"/>
    <property type="match status" value="1"/>
</dbReference>
<dbReference type="Pfam" id="PF07690">
    <property type="entry name" value="MFS_1"/>
    <property type="match status" value="1"/>
</dbReference>
<keyword evidence="3" id="KW-1003">Cell membrane</keyword>
<dbReference type="PANTHER" id="PTHR23517">
    <property type="entry name" value="RESISTANCE PROTEIN MDTM, PUTATIVE-RELATED-RELATED"/>
    <property type="match status" value="1"/>
</dbReference>
<feature type="transmembrane region" description="Helical" evidence="7">
    <location>
        <begin position="219"/>
        <end position="236"/>
    </location>
</feature>
<feature type="transmembrane region" description="Helical" evidence="7">
    <location>
        <begin position="269"/>
        <end position="292"/>
    </location>
</feature>
<dbReference type="EMBL" id="JBHLYR010000091">
    <property type="protein sequence ID" value="MFB9995391.1"/>
    <property type="molecule type" value="Genomic_DNA"/>
</dbReference>
<gene>
    <name evidence="9" type="ORF">ACFFLM_25960</name>
</gene>
<feature type="domain" description="Major facilitator superfamily (MFS) profile" evidence="8">
    <location>
        <begin position="1"/>
        <end position="419"/>
    </location>
</feature>
<name>A0ABV6BAF2_9DEIO</name>
<feature type="transmembrane region" description="Helical" evidence="7">
    <location>
        <begin position="386"/>
        <end position="406"/>
    </location>
</feature>
<feature type="transmembrane region" description="Helical" evidence="7">
    <location>
        <begin position="20"/>
        <end position="38"/>
    </location>
</feature>
<comment type="subcellular location">
    <subcellularLocation>
        <location evidence="1">Cell membrane</location>
        <topology evidence="1">Multi-pass membrane protein</topology>
    </subcellularLocation>
</comment>
<dbReference type="InterPro" id="IPR011701">
    <property type="entry name" value="MFS"/>
</dbReference>
<accession>A0ABV6BAF2</accession>
<evidence type="ECO:0000256" key="7">
    <source>
        <dbReference type="SAM" id="Phobius"/>
    </source>
</evidence>
<reference evidence="9 10" key="1">
    <citation type="submission" date="2024-09" db="EMBL/GenBank/DDBJ databases">
        <authorList>
            <person name="Sun Q."/>
            <person name="Mori K."/>
        </authorList>
    </citation>
    <scope>NUCLEOTIDE SEQUENCE [LARGE SCALE GENOMIC DNA]</scope>
    <source>
        <strain evidence="9 10">JCM 13503</strain>
    </source>
</reference>